<dbReference type="EMBL" id="BAABGT010000032">
    <property type="protein sequence ID" value="GAA4546352.1"/>
    <property type="molecule type" value="Genomic_DNA"/>
</dbReference>
<keyword evidence="2 4" id="KW-0547">Nucleotide-binding</keyword>
<evidence type="ECO:0000259" key="5">
    <source>
        <dbReference type="PROSITE" id="PS50975"/>
    </source>
</evidence>
<dbReference type="InterPro" id="IPR011761">
    <property type="entry name" value="ATP-grasp"/>
</dbReference>
<evidence type="ECO:0000256" key="1">
    <source>
        <dbReference type="ARBA" id="ARBA00022598"/>
    </source>
</evidence>
<dbReference type="Gene3D" id="3.30.1490.20">
    <property type="entry name" value="ATP-grasp fold, A domain"/>
    <property type="match status" value="1"/>
</dbReference>
<dbReference type="Pfam" id="PF19045">
    <property type="entry name" value="Ligase_CoA_2"/>
    <property type="match status" value="1"/>
</dbReference>
<dbReference type="InterPro" id="IPR013815">
    <property type="entry name" value="ATP_grasp_subdomain_1"/>
</dbReference>
<evidence type="ECO:0000313" key="6">
    <source>
        <dbReference type="EMBL" id="GAA4546352.1"/>
    </source>
</evidence>
<proteinExistence type="predicted"/>
<comment type="caution">
    <text evidence="6">The sequence shown here is derived from an EMBL/GenBank/DDBJ whole genome shotgun (WGS) entry which is preliminary data.</text>
</comment>
<sequence>MTAVAPPTDASRPRLYAPADLEPLLRPASVAVVGASQTAENFGTLALRTLTAAGVRAHAVHPRAAGTLHGVPVVPRLVDVPGGVDCVLVAVPAAAVEGVVEDAVAAGCRGMIIFSAGFGESGVDGLAAQQRILATARLGGLRIGGPNTAGVLNYRDRVPLTFVSDLALDLPVGRIGIVSQSGGIATHLGHVRHRGIGMSYTITTGNSVDVTALDYTRFLLDDDGTDVVALALEGVADAAAFAELGAASLAAGKPVVVLKTGRTAAGGRAAVSHTGSLAGDHRVFLAAAEQAGLQVVTTIEDLIETVTMYAKWAGRVRRPGGVGVVTTMGGHGVLTADAAAENGVELPAPRPATLERLGALLPAFAAVGNPIDTTAAPPDPVLTDVVTAVGEDPGYAATVVLTATMTGPSTAGRPAAVAAAADRLDTPLAAVWLSSWAEGPGTEVLDAAPTLPLFRSATRCMRAVAAWQRWNRRLDERGAAPAEAAGELSAAAAARLQELVAAEPAGRTTLDEVRSQAFLQAAGLAVPRARVVCSAEEAVAAAAEIGHPVVAKIVSDDVPHKAAVGGVAVGLADGAAVAAAYRRIVASVSAARPEARLAGVLVAEAVPAGTELMVGLVRDPVFGPVVVAGAGGGAVELIDDVTHVVGRPGPARLRAAVERLRTVRRAADRDPIAAERLVTVLVEVVDRIGALAAAVPELCELDVNPLVVGPDGRAVALDGLAVLDREAQP</sequence>
<feature type="domain" description="ATP-grasp" evidence="5">
    <location>
        <begin position="516"/>
        <end position="552"/>
    </location>
</feature>
<dbReference type="PANTHER" id="PTHR43334:SF1">
    <property type="entry name" value="3-HYDROXYPROPIONATE--COA LIGASE [ADP-FORMING]"/>
    <property type="match status" value="1"/>
</dbReference>
<dbReference type="PROSITE" id="PS50975">
    <property type="entry name" value="ATP_GRASP"/>
    <property type="match status" value="1"/>
</dbReference>
<gene>
    <name evidence="6" type="ORF">GCM10023175_28360</name>
</gene>
<dbReference type="InterPro" id="IPR003781">
    <property type="entry name" value="CoA-bd"/>
</dbReference>
<dbReference type="Pfam" id="PF13380">
    <property type="entry name" value="CoA_binding_2"/>
    <property type="match status" value="1"/>
</dbReference>
<dbReference type="SUPFAM" id="SSF56059">
    <property type="entry name" value="Glutathione synthetase ATP-binding domain-like"/>
    <property type="match status" value="1"/>
</dbReference>
<dbReference type="Gene3D" id="3.40.50.261">
    <property type="entry name" value="Succinyl-CoA synthetase domains"/>
    <property type="match status" value="2"/>
</dbReference>
<evidence type="ECO:0000256" key="2">
    <source>
        <dbReference type="ARBA" id="ARBA00022741"/>
    </source>
</evidence>
<organism evidence="6 7">
    <name type="scientific">Pseudonocardia xishanensis</name>
    <dbReference type="NCBI Taxonomy" id="630995"/>
    <lineage>
        <taxon>Bacteria</taxon>
        <taxon>Bacillati</taxon>
        <taxon>Actinomycetota</taxon>
        <taxon>Actinomycetes</taxon>
        <taxon>Pseudonocardiales</taxon>
        <taxon>Pseudonocardiaceae</taxon>
        <taxon>Pseudonocardia</taxon>
    </lineage>
</organism>
<accession>A0ABP8RTN7</accession>
<dbReference type="InterPro" id="IPR036291">
    <property type="entry name" value="NAD(P)-bd_dom_sf"/>
</dbReference>
<dbReference type="InterPro" id="IPR032875">
    <property type="entry name" value="Succ_CoA_lig_flav_dom"/>
</dbReference>
<dbReference type="Proteomes" id="UP001501598">
    <property type="component" value="Unassembled WGS sequence"/>
</dbReference>
<dbReference type="InterPro" id="IPR051538">
    <property type="entry name" value="Acyl-CoA_Synth/Transferase"/>
</dbReference>
<dbReference type="Gene3D" id="3.40.50.720">
    <property type="entry name" value="NAD(P)-binding Rossmann-like Domain"/>
    <property type="match status" value="1"/>
</dbReference>
<dbReference type="GO" id="GO:0016874">
    <property type="term" value="F:ligase activity"/>
    <property type="evidence" value="ECO:0007669"/>
    <property type="project" value="UniProtKB-KW"/>
</dbReference>
<keyword evidence="7" id="KW-1185">Reference proteome</keyword>
<dbReference type="Pfam" id="PF13549">
    <property type="entry name" value="ATP-grasp_5"/>
    <property type="match status" value="1"/>
</dbReference>
<reference evidence="7" key="1">
    <citation type="journal article" date="2019" name="Int. J. Syst. Evol. Microbiol.">
        <title>The Global Catalogue of Microorganisms (GCM) 10K type strain sequencing project: providing services to taxonomists for standard genome sequencing and annotation.</title>
        <authorList>
            <consortium name="The Broad Institute Genomics Platform"/>
            <consortium name="The Broad Institute Genome Sequencing Center for Infectious Disease"/>
            <person name="Wu L."/>
            <person name="Ma J."/>
        </authorList>
    </citation>
    <scope>NUCLEOTIDE SEQUENCE [LARGE SCALE GENOMIC DNA]</scope>
    <source>
        <strain evidence="7">JCM 17906</strain>
    </source>
</reference>
<evidence type="ECO:0000256" key="3">
    <source>
        <dbReference type="ARBA" id="ARBA00022840"/>
    </source>
</evidence>
<dbReference type="SMART" id="SM00881">
    <property type="entry name" value="CoA_binding"/>
    <property type="match status" value="1"/>
</dbReference>
<evidence type="ECO:0000313" key="7">
    <source>
        <dbReference type="Proteomes" id="UP001501598"/>
    </source>
</evidence>
<dbReference type="InterPro" id="IPR043938">
    <property type="entry name" value="Ligase_CoA_dom"/>
</dbReference>
<dbReference type="RefSeq" id="WP_345417244.1">
    <property type="nucleotide sequence ID" value="NZ_BAABGT010000032.1"/>
</dbReference>
<dbReference type="PANTHER" id="PTHR43334">
    <property type="entry name" value="ACETATE--COA LIGASE [ADP-FORMING]"/>
    <property type="match status" value="1"/>
</dbReference>
<dbReference type="SUPFAM" id="SSF51735">
    <property type="entry name" value="NAD(P)-binding Rossmann-fold domains"/>
    <property type="match status" value="1"/>
</dbReference>
<keyword evidence="1 6" id="KW-0436">Ligase</keyword>
<name>A0ABP8RTN7_9PSEU</name>
<dbReference type="Gene3D" id="3.30.470.20">
    <property type="entry name" value="ATP-grasp fold, B domain"/>
    <property type="match status" value="1"/>
</dbReference>
<dbReference type="InterPro" id="IPR016102">
    <property type="entry name" value="Succinyl-CoA_synth-like"/>
</dbReference>
<dbReference type="Pfam" id="PF13607">
    <property type="entry name" value="Succ_CoA_lig"/>
    <property type="match status" value="1"/>
</dbReference>
<protein>
    <submittedName>
        <fullName evidence="6">Acetate--CoA ligase</fullName>
    </submittedName>
</protein>
<evidence type="ECO:0000256" key="4">
    <source>
        <dbReference type="PROSITE-ProRule" id="PRU00409"/>
    </source>
</evidence>
<dbReference type="SUPFAM" id="SSF52210">
    <property type="entry name" value="Succinyl-CoA synthetase domains"/>
    <property type="match status" value="2"/>
</dbReference>
<keyword evidence="3 4" id="KW-0067">ATP-binding</keyword>